<keyword evidence="2" id="KW-1185">Reference proteome</keyword>
<dbReference type="Proteomes" id="UP000027265">
    <property type="component" value="Unassembled WGS sequence"/>
</dbReference>
<sequence length="105" mass="11877">MFSDFSAAYRERSRSFSTSEHFLAFVWVQATRKQTYIWAQSIEANGPSLSGHLQDITPPIARFTSAEDGRWSDWSSSSLRGSETVTWAWAIDSQATPRSNLTLIK</sequence>
<gene>
    <name evidence="1" type="ORF">JAAARDRAFT_509637</name>
</gene>
<evidence type="ECO:0000313" key="1">
    <source>
        <dbReference type="EMBL" id="KDQ61425.1"/>
    </source>
</evidence>
<evidence type="ECO:0000313" key="2">
    <source>
        <dbReference type="Proteomes" id="UP000027265"/>
    </source>
</evidence>
<protein>
    <submittedName>
        <fullName evidence="1">Uncharacterized protein</fullName>
    </submittedName>
</protein>
<accession>A0A067Q5M9</accession>
<organism evidence="1 2">
    <name type="scientific">Jaapia argillacea MUCL 33604</name>
    <dbReference type="NCBI Taxonomy" id="933084"/>
    <lineage>
        <taxon>Eukaryota</taxon>
        <taxon>Fungi</taxon>
        <taxon>Dikarya</taxon>
        <taxon>Basidiomycota</taxon>
        <taxon>Agaricomycotina</taxon>
        <taxon>Agaricomycetes</taxon>
        <taxon>Agaricomycetidae</taxon>
        <taxon>Jaapiales</taxon>
        <taxon>Jaapiaceae</taxon>
        <taxon>Jaapia</taxon>
    </lineage>
</organism>
<dbReference type="InParanoid" id="A0A067Q5M9"/>
<dbReference type="AlphaFoldDB" id="A0A067Q5M9"/>
<name>A0A067Q5M9_9AGAM</name>
<proteinExistence type="predicted"/>
<dbReference type="HOGENOM" id="CLU_2236991_0_0_1"/>
<reference evidence="2" key="1">
    <citation type="journal article" date="2014" name="Proc. Natl. Acad. Sci. U.S.A.">
        <title>Extensive sampling of basidiomycete genomes demonstrates inadequacy of the white-rot/brown-rot paradigm for wood decay fungi.</title>
        <authorList>
            <person name="Riley R."/>
            <person name="Salamov A.A."/>
            <person name="Brown D.W."/>
            <person name="Nagy L.G."/>
            <person name="Floudas D."/>
            <person name="Held B.W."/>
            <person name="Levasseur A."/>
            <person name="Lombard V."/>
            <person name="Morin E."/>
            <person name="Otillar R."/>
            <person name="Lindquist E.A."/>
            <person name="Sun H."/>
            <person name="LaButti K.M."/>
            <person name="Schmutz J."/>
            <person name="Jabbour D."/>
            <person name="Luo H."/>
            <person name="Baker S.E."/>
            <person name="Pisabarro A.G."/>
            <person name="Walton J.D."/>
            <person name="Blanchette R.A."/>
            <person name="Henrissat B."/>
            <person name="Martin F."/>
            <person name="Cullen D."/>
            <person name="Hibbett D.S."/>
            <person name="Grigoriev I.V."/>
        </authorList>
    </citation>
    <scope>NUCLEOTIDE SEQUENCE [LARGE SCALE GENOMIC DNA]</scope>
    <source>
        <strain evidence="2">MUCL 33604</strain>
    </source>
</reference>
<dbReference type="EMBL" id="KL197712">
    <property type="protein sequence ID" value="KDQ61425.1"/>
    <property type="molecule type" value="Genomic_DNA"/>
</dbReference>